<evidence type="ECO:0000313" key="6">
    <source>
        <dbReference type="EMBL" id="KAF0764225.1"/>
    </source>
</evidence>
<name>A0A6G0Z1K6_APHCR</name>
<organism evidence="6 7">
    <name type="scientific">Aphis craccivora</name>
    <name type="common">Cowpea aphid</name>
    <dbReference type="NCBI Taxonomy" id="307492"/>
    <lineage>
        <taxon>Eukaryota</taxon>
        <taxon>Metazoa</taxon>
        <taxon>Ecdysozoa</taxon>
        <taxon>Arthropoda</taxon>
        <taxon>Hexapoda</taxon>
        <taxon>Insecta</taxon>
        <taxon>Pterygota</taxon>
        <taxon>Neoptera</taxon>
        <taxon>Paraneoptera</taxon>
        <taxon>Hemiptera</taxon>
        <taxon>Sternorrhyncha</taxon>
        <taxon>Aphidomorpha</taxon>
        <taxon>Aphidoidea</taxon>
        <taxon>Aphididae</taxon>
        <taxon>Aphidini</taxon>
        <taxon>Aphis</taxon>
        <taxon>Aphis</taxon>
    </lineage>
</organism>
<feature type="domain" description="Topors PWI-like" evidence="5">
    <location>
        <begin position="84"/>
        <end position="170"/>
    </location>
</feature>
<evidence type="ECO:0000313" key="7">
    <source>
        <dbReference type="Proteomes" id="UP000478052"/>
    </source>
</evidence>
<dbReference type="Proteomes" id="UP000478052">
    <property type="component" value="Unassembled WGS sequence"/>
</dbReference>
<reference evidence="6 7" key="1">
    <citation type="submission" date="2019-08" db="EMBL/GenBank/DDBJ databases">
        <title>Whole genome of Aphis craccivora.</title>
        <authorList>
            <person name="Voronova N.V."/>
            <person name="Shulinski R.S."/>
            <person name="Bandarenka Y.V."/>
            <person name="Zhorov D.G."/>
            <person name="Warner D."/>
        </authorList>
    </citation>
    <scope>NUCLEOTIDE SEQUENCE [LARGE SCALE GENOMIC DNA]</scope>
    <source>
        <strain evidence="6">180601</strain>
        <tissue evidence="6">Whole Body</tissue>
    </source>
</reference>
<evidence type="ECO:0000256" key="1">
    <source>
        <dbReference type="ARBA" id="ARBA00000900"/>
    </source>
</evidence>
<keyword evidence="7" id="KW-1185">Reference proteome</keyword>
<dbReference type="OrthoDB" id="365379at2759"/>
<feature type="compositionally biased region" description="Basic and acidic residues" evidence="4">
    <location>
        <begin position="364"/>
        <end position="374"/>
    </location>
</feature>
<dbReference type="Pfam" id="PF26084">
    <property type="entry name" value="PWI_Topors"/>
    <property type="match status" value="1"/>
</dbReference>
<accession>A0A6G0Z1K6</accession>
<dbReference type="GO" id="GO:0006513">
    <property type="term" value="P:protein monoubiquitination"/>
    <property type="evidence" value="ECO:0007669"/>
    <property type="project" value="TreeGrafter"/>
</dbReference>
<feature type="compositionally biased region" description="Basic residues" evidence="4">
    <location>
        <begin position="350"/>
        <end position="363"/>
    </location>
</feature>
<keyword evidence="3" id="KW-0808">Transferase</keyword>
<dbReference type="GO" id="GO:0000209">
    <property type="term" value="P:protein polyubiquitination"/>
    <property type="evidence" value="ECO:0007669"/>
    <property type="project" value="TreeGrafter"/>
</dbReference>
<dbReference type="EC" id="2.3.2.27" evidence="2"/>
<gene>
    <name evidence="6" type="ORF">FWK35_00008371</name>
</gene>
<sequence>MDLIRRNERDNDMGHLANLYDRQYHNNGQFLRRFYDDVVTRDLSDPSARALIGQVTRVQVYLENAWAHPLPDLSGRFRECSSAFFRNNPAQVHRLQPFILRDLQAITESARIEGETLNIRDNNITTVTQLIMRTLTAYEIREGFMINSLRPFLNWRALHFCHELYNFANSPYDIVGYDRHVQFSLRSRTPHSLDIHPELRENALNLSSEFEPPPALLLANPFYRVIGDTIILDSDNEEPQLPVLEVIVVSSSGDDSDVEILSHSFRPIESLNSASIDQPSTSTGIRDSLDRSNNRYNLRRRRLQSVQSRYPFRARRRAIVDSSSSDEESINTTRSSETDRMKSQDINNKNKIKPKKRKIKKRKLNNDSRSEYHNINRNRSYSESSSSSGDTDIRPNNNFIHADISDIVL</sequence>
<dbReference type="PANTHER" id="PTHR46077">
    <property type="entry name" value="E3 UBIQUITIN-PROTEIN LIGASE TOPORS"/>
    <property type="match status" value="1"/>
</dbReference>
<proteinExistence type="predicted"/>
<feature type="region of interest" description="Disordered" evidence="4">
    <location>
        <begin position="272"/>
        <end position="302"/>
    </location>
</feature>
<evidence type="ECO:0000256" key="4">
    <source>
        <dbReference type="SAM" id="MobiDB-lite"/>
    </source>
</evidence>
<dbReference type="InterPro" id="IPR058745">
    <property type="entry name" value="PWI_Topors"/>
</dbReference>
<dbReference type="PANTHER" id="PTHR46077:SF5">
    <property type="entry name" value="RING-TYPE DOMAIN-CONTAINING PROTEIN"/>
    <property type="match status" value="1"/>
</dbReference>
<evidence type="ECO:0000256" key="3">
    <source>
        <dbReference type="ARBA" id="ARBA00022679"/>
    </source>
</evidence>
<feature type="region of interest" description="Disordered" evidence="4">
    <location>
        <begin position="317"/>
        <end position="398"/>
    </location>
</feature>
<evidence type="ECO:0000259" key="5">
    <source>
        <dbReference type="Pfam" id="PF26084"/>
    </source>
</evidence>
<comment type="catalytic activity">
    <reaction evidence="1">
        <text>S-ubiquitinyl-[E2 ubiquitin-conjugating enzyme]-L-cysteine + [acceptor protein]-L-lysine = [E2 ubiquitin-conjugating enzyme]-L-cysteine + N(6)-ubiquitinyl-[acceptor protein]-L-lysine.</text>
        <dbReference type="EC" id="2.3.2.27"/>
    </reaction>
</comment>
<dbReference type="EMBL" id="VUJU01001694">
    <property type="protein sequence ID" value="KAF0764225.1"/>
    <property type="molecule type" value="Genomic_DNA"/>
</dbReference>
<feature type="compositionally biased region" description="Polar residues" evidence="4">
    <location>
        <begin position="272"/>
        <end position="285"/>
    </location>
</feature>
<protein>
    <recommendedName>
        <fullName evidence="2">RING-type E3 ubiquitin transferase</fullName>
        <ecNumber evidence="2">2.3.2.27</ecNumber>
    </recommendedName>
</protein>
<dbReference type="GO" id="GO:0061630">
    <property type="term" value="F:ubiquitin protein ligase activity"/>
    <property type="evidence" value="ECO:0007669"/>
    <property type="project" value="UniProtKB-EC"/>
</dbReference>
<comment type="caution">
    <text evidence="6">The sequence shown here is derived from an EMBL/GenBank/DDBJ whole genome shotgun (WGS) entry which is preliminary data.</text>
</comment>
<evidence type="ECO:0000256" key="2">
    <source>
        <dbReference type="ARBA" id="ARBA00012483"/>
    </source>
</evidence>
<dbReference type="AlphaFoldDB" id="A0A6G0Z1K6"/>